<reference evidence="2" key="1">
    <citation type="submission" date="2020-01" db="EMBL/GenBank/DDBJ databases">
        <authorList>
            <consortium name="DOE Joint Genome Institute"/>
            <person name="Haridas S."/>
            <person name="Albert R."/>
            <person name="Binder M."/>
            <person name="Bloem J."/>
            <person name="Labutti K."/>
            <person name="Salamov A."/>
            <person name="Andreopoulos B."/>
            <person name="Baker S.E."/>
            <person name="Barry K."/>
            <person name="Bills G."/>
            <person name="Bluhm B.H."/>
            <person name="Cannon C."/>
            <person name="Castanera R."/>
            <person name="Culley D.E."/>
            <person name="Daum C."/>
            <person name="Ezra D."/>
            <person name="Gonzalez J.B."/>
            <person name="Henrissat B."/>
            <person name="Kuo A."/>
            <person name="Liang C."/>
            <person name="Lipzen A."/>
            <person name="Lutzoni F."/>
            <person name="Magnuson J."/>
            <person name="Mondo S."/>
            <person name="Nolan M."/>
            <person name="Ohm R."/>
            <person name="Pangilinan J."/>
            <person name="Park H.-J."/>
            <person name="Ramirez L."/>
            <person name="Alfaro M."/>
            <person name="Sun H."/>
            <person name="Tritt A."/>
            <person name="Yoshinaga Y."/>
            <person name="Zwiers L.-H."/>
            <person name="Turgeon B.G."/>
            <person name="Goodwin S.B."/>
            <person name="Spatafora J.W."/>
            <person name="Crous P.W."/>
            <person name="Grigoriev I.V."/>
        </authorList>
    </citation>
    <scope>NUCLEOTIDE SEQUENCE</scope>
    <source>
        <strain evidence="2">P77</strain>
    </source>
</reference>
<organism evidence="2 3">
    <name type="scientific">Decorospora gaudefroyi</name>
    <dbReference type="NCBI Taxonomy" id="184978"/>
    <lineage>
        <taxon>Eukaryota</taxon>
        <taxon>Fungi</taxon>
        <taxon>Dikarya</taxon>
        <taxon>Ascomycota</taxon>
        <taxon>Pezizomycotina</taxon>
        <taxon>Dothideomycetes</taxon>
        <taxon>Pleosporomycetidae</taxon>
        <taxon>Pleosporales</taxon>
        <taxon>Pleosporineae</taxon>
        <taxon>Pleosporaceae</taxon>
        <taxon>Decorospora</taxon>
    </lineage>
</organism>
<evidence type="ECO:0000256" key="1">
    <source>
        <dbReference type="SAM" id="MobiDB-lite"/>
    </source>
</evidence>
<gene>
    <name evidence="2" type="ORF">BDW02DRAFT_504022</name>
</gene>
<evidence type="ECO:0000313" key="2">
    <source>
        <dbReference type="EMBL" id="KAF1831977.1"/>
    </source>
</evidence>
<accession>A0A6A5KA71</accession>
<dbReference type="AlphaFoldDB" id="A0A6A5KA71"/>
<protein>
    <submittedName>
        <fullName evidence="2">Uncharacterized protein</fullName>
    </submittedName>
</protein>
<proteinExistence type="predicted"/>
<dbReference type="EMBL" id="ML975349">
    <property type="protein sequence ID" value="KAF1831977.1"/>
    <property type="molecule type" value="Genomic_DNA"/>
</dbReference>
<keyword evidence="3" id="KW-1185">Reference proteome</keyword>
<sequence length="291" mass="32771">MANIDPNRRHWPCHILHCHNLPCVVWFEDAIGYYGVSTVVFDLYILVQDIENAAQVLLQNGWNLVLQEKGRIGNAAVDYPQRRLTPPSQDSHDAELPISYPSTFNLLPPLPDTSLPRPTTTVLLSAADWNFSLASANNTNTLVDTVYPPLPSLVDALIDSLLDCPSDNHVLQTHLAAQIASLYSWSPMLKEKAFAEQLVYEHRQYHLDVLSGMDHGTVQFISHQRNVREATRQRTQKVQECSAPDNKDLFTRDLQAEILASMPKPTVDPEGDGKDEDGWEMYDESGQVKKE</sequence>
<name>A0A6A5KA71_9PLEO</name>
<feature type="compositionally biased region" description="Acidic residues" evidence="1">
    <location>
        <begin position="269"/>
        <end position="283"/>
    </location>
</feature>
<feature type="region of interest" description="Disordered" evidence="1">
    <location>
        <begin position="260"/>
        <end position="291"/>
    </location>
</feature>
<dbReference type="OrthoDB" id="2730545at2759"/>
<evidence type="ECO:0000313" key="3">
    <source>
        <dbReference type="Proteomes" id="UP000800040"/>
    </source>
</evidence>
<dbReference type="Proteomes" id="UP000800040">
    <property type="component" value="Unassembled WGS sequence"/>
</dbReference>